<organism evidence="7">
    <name type="scientific">Fallopia aubertii</name>
    <dbReference type="NCBI Taxonomy" id="457183"/>
    <lineage>
        <taxon>Eukaryota</taxon>
        <taxon>Viridiplantae</taxon>
        <taxon>Streptophyta</taxon>
        <taxon>Embryophyta</taxon>
        <taxon>Tracheophyta</taxon>
        <taxon>Spermatophyta</taxon>
        <taxon>Magnoliopsida</taxon>
        <taxon>eudicotyledons</taxon>
        <taxon>Gunneridae</taxon>
        <taxon>Pentapetalae</taxon>
        <taxon>Caryophyllales</taxon>
        <taxon>Polygonaceae</taxon>
        <taxon>Polygonoideae</taxon>
        <taxon>Polygoneae</taxon>
        <taxon>Fallopia</taxon>
    </lineage>
</organism>
<dbReference type="AlphaFoldDB" id="A0A8F6HC63"/>
<dbReference type="InterPro" id="IPR044958">
    <property type="entry name" value="Ribosomal_bL32_plant/cyanobact"/>
</dbReference>
<sequence>MAVPKKRTSISKKRIRKNFWKRKGYSAALKAFALAKSLSTGNSKSFFIRKINNQILE</sequence>
<evidence type="ECO:0000256" key="2">
    <source>
        <dbReference type="ARBA" id="ARBA00008560"/>
    </source>
</evidence>
<dbReference type="GO" id="GO:0009507">
    <property type="term" value="C:chloroplast"/>
    <property type="evidence" value="ECO:0007669"/>
    <property type="project" value="UniProtKB-SubCell"/>
</dbReference>
<evidence type="ECO:0000256" key="4">
    <source>
        <dbReference type="ARBA" id="ARBA00023274"/>
    </source>
</evidence>
<keyword evidence="3 6" id="KW-0689">Ribosomal protein</keyword>
<dbReference type="InterPro" id="IPR002677">
    <property type="entry name" value="Ribosomal_bL32"/>
</dbReference>
<evidence type="ECO:0000313" key="7">
    <source>
        <dbReference type="EMBL" id="QXP99859.1"/>
    </source>
</evidence>
<gene>
    <name evidence="6 7" type="primary">rpl32</name>
</gene>
<proteinExistence type="inferred from homology"/>
<reference evidence="8" key="3">
    <citation type="submission" date="2021-11" db="EMBL/GenBank/DDBJ databases">
        <title>Your Publication.</title>
        <authorList>
            <person name="Author U."/>
        </authorList>
    </citation>
    <scope>NUCLEOTIDE SEQUENCE</scope>
</reference>
<comment type="similarity">
    <text evidence="2 6">Belongs to the bacterial ribosomal protein bL32 family.</text>
</comment>
<dbReference type="EMBL" id="MW664925">
    <property type="protein sequence ID" value="QXP99859.1"/>
    <property type="molecule type" value="Genomic_DNA"/>
</dbReference>
<evidence type="ECO:0000256" key="3">
    <source>
        <dbReference type="ARBA" id="ARBA00022980"/>
    </source>
</evidence>
<evidence type="ECO:0000256" key="6">
    <source>
        <dbReference type="HAMAP-Rule" id="MF_00340"/>
    </source>
</evidence>
<dbReference type="GO" id="GO:0015934">
    <property type="term" value="C:large ribosomal subunit"/>
    <property type="evidence" value="ECO:0007669"/>
    <property type="project" value="InterPro"/>
</dbReference>
<dbReference type="InterPro" id="IPR011332">
    <property type="entry name" value="Ribosomal_zn-bd"/>
</dbReference>
<dbReference type="PANTHER" id="PTHR36083">
    <property type="entry name" value="50S RIBOSOMAL PROTEIN L32, CHLOROPLASTIC"/>
    <property type="match status" value="1"/>
</dbReference>
<protein>
    <recommendedName>
        <fullName evidence="5 6">Large ribosomal subunit protein bL32c</fullName>
    </recommendedName>
</protein>
<dbReference type="EMBL" id="MZ618352">
    <property type="protein sequence ID" value="UEP17747.1"/>
    <property type="molecule type" value="Genomic_DNA"/>
</dbReference>
<geneLocation type="chloroplast" evidence="7"/>
<accession>A0A8F6HC63</accession>
<dbReference type="SUPFAM" id="SSF57829">
    <property type="entry name" value="Zn-binding ribosomal proteins"/>
    <property type="match status" value="1"/>
</dbReference>
<dbReference type="GeneID" id="76826299"/>
<name>A0A8F6HC63_9CARY</name>
<evidence type="ECO:0000256" key="5">
    <source>
        <dbReference type="ARBA" id="ARBA00035280"/>
    </source>
</evidence>
<keyword evidence="7" id="KW-0150">Chloroplast</keyword>
<reference evidence="8" key="2">
    <citation type="submission" date="2021-07" db="EMBL/GenBank/DDBJ databases">
        <authorList>
            <person name="Huang L.U."/>
        </authorList>
    </citation>
    <scope>NUCLEOTIDE SEQUENCE</scope>
</reference>
<comment type="subcellular location">
    <subcellularLocation>
        <location evidence="1 6">Plastid</location>
        <location evidence="1 6">Chloroplast</location>
    </subcellularLocation>
</comment>
<evidence type="ECO:0000313" key="8">
    <source>
        <dbReference type="EMBL" id="UEP17747.1"/>
    </source>
</evidence>
<keyword evidence="4 6" id="KW-0687">Ribonucleoprotein</keyword>
<dbReference type="Pfam" id="PF01783">
    <property type="entry name" value="Ribosomal_L32p"/>
    <property type="match status" value="1"/>
</dbReference>
<evidence type="ECO:0000256" key="1">
    <source>
        <dbReference type="ARBA" id="ARBA00004229"/>
    </source>
</evidence>
<dbReference type="HAMAP" id="MF_00340">
    <property type="entry name" value="Ribosomal_bL32"/>
    <property type="match status" value="1"/>
</dbReference>
<dbReference type="GO" id="GO:0003735">
    <property type="term" value="F:structural constituent of ribosome"/>
    <property type="evidence" value="ECO:0007669"/>
    <property type="project" value="InterPro"/>
</dbReference>
<dbReference type="RefSeq" id="YP_010577366.1">
    <property type="nucleotide sequence ID" value="NC_068872.1"/>
</dbReference>
<dbReference type="GO" id="GO:0006412">
    <property type="term" value="P:translation"/>
    <property type="evidence" value="ECO:0007669"/>
    <property type="project" value="UniProtKB-UniRule"/>
</dbReference>
<dbReference type="PANTHER" id="PTHR36083:SF1">
    <property type="entry name" value="LARGE RIBOSOMAL SUBUNIT PROTEIN BL32C"/>
    <property type="match status" value="1"/>
</dbReference>
<reference evidence="7" key="1">
    <citation type="submission" date="2021-02" db="EMBL/GenBank/DDBJ databases">
        <authorList>
            <person name="Miao S."/>
            <person name="Wang S."/>
            <person name="Yang B."/>
            <person name="Lu Y."/>
        </authorList>
    </citation>
    <scope>NUCLEOTIDE SEQUENCE</scope>
</reference>
<keyword evidence="7" id="KW-0934">Plastid</keyword>